<evidence type="ECO:0000313" key="1">
    <source>
        <dbReference type="EMBL" id="TCS94923.1"/>
    </source>
</evidence>
<protein>
    <recommendedName>
        <fullName evidence="3">Nucleotidyltransferase</fullName>
    </recommendedName>
</protein>
<organism evidence="1 2">
    <name type="scientific">Hazenella coriacea</name>
    <dbReference type="NCBI Taxonomy" id="1179467"/>
    <lineage>
        <taxon>Bacteria</taxon>
        <taxon>Bacillati</taxon>
        <taxon>Bacillota</taxon>
        <taxon>Bacilli</taxon>
        <taxon>Bacillales</taxon>
        <taxon>Thermoactinomycetaceae</taxon>
        <taxon>Hazenella</taxon>
    </lineage>
</organism>
<keyword evidence="2" id="KW-1185">Reference proteome</keyword>
<dbReference type="PANTHER" id="PTHR34817">
    <property type="entry name" value="NUCLEOTIDYLTRANSFERASE"/>
    <property type="match status" value="1"/>
</dbReference>
<comment type="caution">
    <text evidence="1">The sequence shown here is derived from an EMBL/GenBank/DDBJ whole genome shotgun (WGS) entry which is preliminary data.</text>
</comment>
<reference evidence="1 2" key="1">
    <citation type="submission" date="2019-03" db="EMBL/GenBank/DDBJ databases">
        <title>Genomic Encyclopedia of Type Strains, Phase IV (KMG-IV): sequencing the most valuable type-strain genomes for metagenomic binning, comparative biology and taxonomic classification.</title>
        <authorList>
            <person name="Goeker M."/>
        </authorList>
    </citation>
    <scope>NUCLEOTIDE SEQUENCE [LARGE SCALE GENOMIC DNA]</scope>
    <source>
        <strain evidence="1 2">DSM 45707</strain>
    </source>
</reference>
<dbReference type="EMBL" id="SMAG01000003">
    <property type="protein sequence ID" value="TCS94923.1"/>
    <property type="molecule type" value="Genomic_DNA"/>
</dbReference>
<accession>A0A4R3L5F8</accession>
<name>A0A4R3L5F8_9BACL</name>
<gene>
    <name evidence="1" type="ORF">EDD58_103348</name>
</gene>
<dbReference type="Proteomes" id="UP000294937">
    <property type="component" value="Unassembled WGS sequence"/>
</dbReference>
<proteinExistence type="predicted"/>
<dbReference type="OrthoDB" id="9796845at2"/>
<evidence type="ECO:0000313" key="2">
    <source>
        <dbReference type="Proteomes" id="UP000294937"/>
    </source>
</evidence>
<dbReference type="PANTHER" id="PTHR34817:SF2">
    <property type="entry name" value="NUCLEOTIDYLTRANSFERASE"/>
    <property type="match status" value="1"/>
</dbReference>
<dbReference type="InterPro" id="IPR018775">
    <property type="entry name" value="RlaP"/>
</dbReference>
<dbReference type="AlphaFoldDB" id="A0A4R3L5F8"/>
<sequence length="256" mass="30133">MKQTILNKLQTTEEMHDVTILYAVESGSRAWGFASVDSDYDVRFIYHHPVQKYLSLASPEDVIQLPIHEDLDFHGWDLYKAGQLLLRSNPSLIEWLFSPIVYIEQGEIAKKMRDWALNQVSLKRLGYHYLSMARGNYKNFMMNQQEVSAKKYMYLLRALFCLHWLDQHQSVPPVSVWQLLSNISLASWCIERFHDLVEKKMVQESLLVPADEQFHSWIMNEIDQFEEKIASFPDHKTQVSQIDEMILSQLGFVYNR</sequence>
<dbReference type="Pfam" id="PF10127">
    <property type="entry name" value="RlaP"/>
    <property type="match status" value="1"/>
</dbReference>
<evidence type="ECO:0008006" key="3">
    <source>
        <dbReference type="Google" id="ProtNLM"/>
    </source>
</evidence>
<dbReference type="RefSeq" id="WP_131924300.1">
    <property type="nucleotide sequence ID" value="NZ_SMAG01000003.1"/>
</dbReference>